<evidence type="ECO:0000313" key="9">
    <source>
        <dbReference type="EMBL" id="KAF1800235.1"/>
    </source>
</evidence>
<evidence type="ECO:0000256" key="1">
    <source>
        <dbReference type="ARBA" id="ARBA00004969"/>
    </source>
</evidence>
<protein>
    <recommendedName>
        <fullName evidence="5">phosphoethanolamine N-methyltransferase</fullName>
        <ecNumber evidence="5">2.1.1.103</ecNumber>
    </recommendedName>
</protein>
<evidence type="ECO:0000313" key="10">
    <source>
        <dbReference type="Proteomes" id="UP000469890"/>
    </source>
</evidence>
<keyword evidence="8" id="KW-1133">Transmembrane helix</keyword>
<keyword evidence="4 9" id="KW-0808">Transferase</keyword>
<dbReference type="InterPro" id="IPR029063">
    <property type="entry name" value="SAM-dependent_MTases_sf"/>
</dbReference>
<feature type="transmembrane region" description="Helical" evidence="8">
    <location>
        <begin position="30"/>
        <end position="47"/>
    </location>
</feature>
<evidence type="ECO:0000256" key="8">
    <source>
        <dbReference type="SAM" id="Phobius"/>
    </source>
</evidence>
<keyword evidence="8" id="KW-0472">Membrane</keyword>
<sequence>MTLFNTSVIAGYLSILPLIILYTDGYVEKALIYLHALGITCILYILVNSTNDDTTTTSTATADGNEIYGLRHLLFNLELPPKTLWFNMGLWNKENMSFPEACENLVHAVADKMDIMPYASVLDVGFGCGDSCLLLADQYKSKVTGITNESSQWKIANERLTSSHLKENITLLHGSADNLDQILPSKDTFDYITSIDSAYHYNTRWRFLESAFKRLNLNGSIGLYDLAIDANFLHKASPMQKNIFKFVCDTVHIPIQNLVTVGEYEEYLEDIGYEDVEIEQLDRQLVFGGLSRSFDQQYTTAMKYGIGVSLSNRIFLKVSSFLFGLLGSKPWLVPIIVKGVKQHEEEEDEP</sequence>
<name>A0A8H4BDP2_MUCCL</name>
<accession>A0A8H4BDP2</accession>
<dbReference type="GO" id="GO:0000234">
    <property type="term" value="F:phosphoethanolamine N-methyltransferase activity"/>
    <property type="evidence" value="ECO:0007669"/>
    <property type="project" value="UniProtKB-EC"/>
</dbReference>
<dbReference type="PANTHER" id="PTHR44307">
    <property type="entry name" value="PHOSPHOETHANOLAMINE METHYLTRANSFERASE"/>
    <property type="match status" value="1"/>
</dbReference>
<dbReference type="Proteomes" id="UP000469890">
    <property type="component" value="Unassembled WGS sequence"/>
</dbReference>
<evidence type="ECO:0000256" key="5">
    <source>
        <dbReference type="ARBA" id="ARBA00035674"/>
    </source>
</evidence>
<feature type="transmembrane region" description="Helical" evidence="8">
    <location>
        <begin position="6"/>
        <end position="23"/>
    </location>
</feature>
<comment type="pathway">
    <text evidence="2">Lipid metabolism.</text>
</comment>
<keyword evidence="8" id="KW-0812">Transmembrane</keyword>
<dbReference type="Pfam" id="PF02353">
    <property type="entry name" value="CMAS"/>
    <property type="match status" value="1"/>
</dbReference>
<reference evidence="9 10" key="1">
    <citation type="submission" date="2019-09" db="EMBL/GenBank/DDBJ databases">
        <authorList>
            <consortium name="DOE Joint Genome Institute"/>
            <person name="Mondo S.J."/>
            <person name="Navarro-Mendoza M.I."/>
            <person name="Perez-Arques C."/>
            <person name="Panchal S."/>
            <person name="Nicolas F.E."/>
            <person name="Ganguly P."/>
            <person name="Pangilinan J."/>
            <person name="Grigoriev I."/>
            <person name="Heitman J."/>
            <person name="Sanya K."/>
            <person name="Garre V."/>
        </authorList>
    </citation>
    <scope>NUCLEOTIDE SEQUENCE [LARGE SCALE GENOMIC DNA]</scope>
    <source>
        <strain evidence="9 10">MU402</strain>
    </source>
</reference>
<dbReference type="EMBL" id="JAAECE010000006">
    <property type="protein sequence ID" value="KAF1800235.1"/>
    <property type="molecule type" value="Genomic_DNA"/>
</dbReference>
<evidence type="ECO:0000256" key="2">
    <source>
        <dbReference type="ARBA" id="ARBA00005189"/>
    </source>
</evidence>
<comment type="catalytic activity">
    <reaction evidence="7">
        <text>N-methylethanolamine phosphate + S-adenosyl-L-methionine = N,N-dimethylethanolamine phosphate + S-adenosyl-L-homocysteine + H(+)</text>
        <dbReference type="Rhea" id="RHEA:25321"/>
        <dbReference type="ChEBI" id="CHEBI:15378"/>
        <dbReference type="ChEBI" id="CHEBI:57781"/>
        <dbReference type="ChEBI" id="CHEBI:57856"/>
        <dbReference type="ChEBI" id="CHEBI:58641"/>
        <dbReference type="ChEBI" id="CHEBI:59789"/>
        <dbReference type="EC" id="2.1.1.103"/>
    </reaction>
    <physiologicalReaction direction="left-to-right" evidence="7">
        <dbReference type="Rhea" id="RHEA:25322"/>
    </physiologicalReaction>
</comment>
<dbReference type="SUPFAM" id="SSF53335">
    <property type="entry name" value="S-adenosyl-L-methionine-dependent methyltransferases"/>
    <property type="match status" value="1"/>
</dbReference>
<evidence type="ECO:0000256" key="4">
    <source>
        <dbReference type="ARBA" id="ARBA00022679"/>
    </source>
</evidence>
<dbReference type="Gene3D" id="3.40.50.150">
    <property type="entry name" value="Vaccinia Virus protein VP39"/>
    <property type="match status" value="1"/>
</dbReference>
<organism evidence="9 10">
    <name type="scientific">Mucor circinelloides f. lusitanicus</name>
    <name type="common">Mucor racemosus var. lusitanicus</name>
    <dbReference type="NCBI Taxonomy" id="29924"/>
    <lineage>
        <taxon>Eukaryota</taxon>
        <taxon>Fungi</taxon>
        <taxon>Fungi incertae sedis</taxon>
        <taxon>Mucoromycota</taxon>
        <taxon>Mucoromycotina</taxon>
        <taxon>Mucoromycetes</taxon>
        <taxon>Mucorales</taxon>
        <taxon>Mucorineae</taxon>
        <taxon>Mucoraceae</taxon>
        <taxon>Mucor</taxon>
    </lineage>
</organism>
<evidence type="ECO:0000256" key="3">
    <source>
        <dbReference type="ARBA" id="ARBA00022603"/>
    </source>
</evidence>
<proteinExistence type="predicted"/>
<gene>
    <name evidence="9" type="ORF">FB192DRAFT_1390667</name>
</gene>
<dbReference type="AlphaFoldDB" id="A0A8H4BDP2"/>
<comment type="caution">
    <text evidence="9">The sequence shown here is derived from an EMBL/GenBank/DDBJ whole genome shotgun (WGS) entry which is preliminary data.</text>
</comment>
<dbReference type="GO" id="GO:0032259">
    <property type="term" value="P:methylation"/>
    <property type="evidence" value="ECO:0007669"/>
    <property type="project" value="UniProtKB-KW"/>
</dbReference>
<comment type="pathway">
    <text evidence="1">Phospholipid metabolism; phosphatidylcholine biosynthesis.</text>
</comment>
<dbReference type="PANTHER" id="PTHR44307:SF2">
    <property type="entry name" value="PHOSPHOETHANOLAMINE METHYLTRANSFERASE ISOFORM X1"/>
    <property type="match status" value="1"/>
</dbReference>
<dbReference type="CDD" id="cd02440">
    <property type="entry name" value="AdoMet_MTases"/>
    <property type="match status" value="1"/>
</dbReference>
<evidence type="ECO:0000256" key="6">
    <source>
        <dbReference type="ARBA" id="ARBA00047619"/>
    </source>
</evidence>
<comment type="catalytic activity">
    <reaction evidence="6">
        <text>N,N-dimethylethanolamine phosphate + S-adenosyl-L-methionine = phosphocholine + S-adenosyl-L-homocysteine + H(+)</text>
        <dbReference type="Rhea" id="RHEA:25325"/>
        <dbReference type="ChEBI" id="CHEBI:15378"/>
        <dbReference type="ChEBI" id="CHEBI:57856"/>
        <dbReference type="ChEBI" id="CHEBI:58641"/>
        <dbReference type="ChEBI" id="CHEBI:59789"/>
        <dbReference type="ChEBI" id="CHEBI:295975"/>
        <dbReference type="EC" id="2.1.1.103"/>
    </reaction>
    <physiologicalReaction direction="left-to-right" evidence="6">
        <dbReference type="Rhea" id="RHEA:25326"/>
    </physiologicalReaction>
</comment>
<evidence type="ECO:0000256" key="7">
    <source>
        <dbReference type="ARBA" id="ARBA00047841"/>
    </source>
</evidence>
<keyword evidence="3 9" id="KW-0489">Methyltransferase</keyword>
<dbReference type="EC" id="2.1.1.103" evidence="5"/>